<dbReference type="Proteomes" id="UP000783287">
    <property type="component" value="Unassembled WGS sequence"/>
</dbReference>
<proteinExistence type="predicted"/>
<gene>
    <name evidence="1" type="ORF">KC909_03060</name>
</gene>
<evidence type="ECO:0000313" key="1">
    <source>
        <dbReference type="EMBL" id="MCA9383319.1"/>
    </source>
</evidence>
<dbReference type="AlphaFoldDB" id="A0A955L5K7"/>
<accession>A0A955L5K7</accession>
<organism evidence="1 2">
    <name type="scientific">Candidatus Dojkabacteria bacterium</name>
    <dbReference type="NCBI Taxonomy" id="2099670"/>
    <lineage>
        <taxon>Bacteria</taxon>
        <taxon>Candidatus Dojkabacteria</taxon>
    </lineage>
</organism>
<evidence type="ECO:0000313" key="2">
    <source>
        <dbReference type="Proteomes" id="UP000783287"/>
    </source>
</evidence>
<reference evidence="1" key="1">
    <citation type="submission" date="2020-04" db="EMBL/GenBank/DDBJ databases">
        <authorList>
            <person name="Zhang T."/>
        </authorList>
    </citation>
    <scope>NUCLEOTIDE SEQUENCE</scope>
    <source>
        <strain evidence="1">HKST-UBA14</strain>
    </source>
</reference>
<protein>
    <submittedName>
        <fullName evidence="1">Uncharacterized protein</fullName>
    </submittedName>
</protein>
<feature type="non-terminal residue" evidence="1">
    <location>
        <position position="281"/>
    </location>
</feature>
<name>A0A955L5K7_9BACT</name>
<sequence>MPKLSKLNTWGRFFGLNLELEHSETNGYSIKSTSRFRLPPYQGFENYLNQHFSPESIDYVLNQKTIPVFKSLERVYFEDHNDEIEIKSISDELGKEVGILELNFDQVTYKSSAGLFTKEVDINKLVLENCYPQFHKSLGISKNDLFNALNTAPVIPSDSVSYMANLLIFKTLIGDFIDRGEVKEQLLVVTGEMVWSGWLSLLGISEFLLRTIMDNKEIIIDQYAIWPLITRISKQEPELLMLNSSFFKPNLYAINDYYVDKKDSAVIVEDFFKDRKFYLNE</sequence>
<comment type="caution">
    <text evidence="1">The sequence shown here is derived from an EMBL/GenBank/DDBJ whole genome shotgun (WGS) entry which is preliminary data.</text>
</comment>
<reference evidence="1" key="2">
    <citation type="journal article" date="2021" name="Microbiome">
        <title>Successional dynamics and alternative stable states in a saline activated sludge microbial community over 9 years.</title>
        <authorList>
            <person name="Wang Y."/>
            <person name="Ye J."/>
            <person name="Ju F."/>
            <person name="Liu L."/>
            <person name="Boyd J.A."/>
            <person name="Deng Y."/>
            <person name="Parks D.H."/>
            <person name="Jiang X."/>
            <person name="Yin X."/>
            <person name="Woodcroft B.J."/>
            <person name="Tyson G.W."/>
            <person name="Hugenholtz P."/>
            <person name="Polz M.F."/>
            <person name="Zhang T."/>
        </authorList>
    </citation>
    <scope>NUCLEOTIDE SEQUENCE</scope>
    <source>
        <strain evidence="1">HKST-UBA14</strain>
    </source>
</reference>
<dbReference type="EMBL" id="JAGQLK010000053">
    <property type="protein sequence ID" value="MCA9383319.1"/>
    <property type="molecule type" value="Genomic_DNA"/>
</dbReference>